<evidence type="ECO:0008006" key="3">
    <source>
        <dbReference type="Google" id="ProtNLM"/>
    </source>
</evidence>
<organism evidence="1 2">
    <name type="scientific">Dermatophagoides pteronyssinus</name>
    <name type="common">European house dust mite</name>
    <dbReference type="NCBI Taxonomy" id="6956"/>
    <lineage>
        <taxon>Eukaryota</taxon>
        <taxon>Metazoa</taxon>
        <taxon>Ecdysozoa</taxon>
        <taxon>Arthropoda</taxon>
        <taxon>Chelicerata</taxon>
        <taxon>Arachnida</taxon>
        <taxon>Acari</taxon>
        <taxon>Acariformes</taxon>
        <taxon>Sarcoptiformes</taxon>
        <taxon>Astigmata</taxon>
        <taxon>Psoroptidia</taxon>
        <taxon>Analgoidea</taxon>
        <taxon>Pyroglyphidae</taxon>
        <taxon>Dermatophagoidinae</taxon>
        <taxon>Dermatophagoides</taxon>
    </lineage>
</organism>
<comment type="caution">
    <text evidence="1">The sequence shown here is derived from an EMBL/GenBank/DDBJ whole genome shotgun (WGS) entry which is preliminary data.</text>
</comment>
<evidence type="ECO:0000313" key="1">
    <source>
        <dbReference type="EMBL" id="KAH9423212.1"/>
    </source>
</evidence>
<evidence type="ECO:0000313" key="2">
    <source>
        <dbReference type="Proteomes" id="UP000887458"/>
    </source>
</evidence>
<name>A0ABQ8JL65_DERPT</name>
<reference evidence="1 2" key="1">
    <citation type="journal article" date="2018" name="J. Allergy Clin. Immunol.">
        <title>High-quality assembly of Dermatophagoides pteronyssinus genome and transcriptome reveals a wide range of novel allergens.</title>
        <authorList>
            <person name="Liu X.Y."/>
            <person name="Yang K.Y."/>
            <person name="Wang M.Q."/>
            <person name="Kwok J.S."/>
            <person name="Zeng X."/>
            <person name="Yang Z."/>
            <person name="Xiao X.J."/>
            <person name="Lau C.P."/>
            <person name="Li Y."/>
            <person name="Huang Z.M."/>
            <person name="Ba J.G."/>
            <person name="Yim A.K."/>
            <person name="Ouyang C.Y."/>
            <person name="Ngai S.M."/>
            <person name="Chan T.F."/>
            <person name="Leung E.L."/>
            <person name="Liu L."/>
            <person name="Liu Z.G."/>
            <person name="Tsui S.K."/>
        </authorList>
    </citation>
    <scope>NUCLEOTIDE SEQUENCE [LARGE SCALE GENOMIC DNA]</scope>
    <source>
        <strain evidence="1">Derp</strain>
    </source>
</reference>
<dbReference type="Proteomes" id="UP000887458">
    <property type="component" value="Unassembled WGS sequence"/>
</dbReference>
<reference evidence="1 2" key="2">
    <citation type="journal article" date="2022" name="Mol. Biol. Evol.">
        <title>Comparative Genomics Reveals Insights into the Divergent Evolution of Astigmatic Mites and Household Pest Adaptations.</title>
        <authorList>
            <person name="Xiong Q."/>
            <person name="Wan A.T."/>
            <person name="Liu X."/>
            <person name="Fung C.S."/>
            <person name="Xiao X."/>
            <person name="Malainual N."/>
            <person name="Hou J."/>
            <person name="Wang L."/>
            <person name="Wang M."/>
            <person name="Yang K.Y."/>
            <person name="Cui Y."/>
            <person name="Leung E.L."/>
            <person name="Nong W."/>
            <person name="Shin S.K."/>
            <person name="Au S.W."/>
            <person name="Jeong K.Y."/>
            <person name="Chew F.T."/>
            <person name="Hui J.H."/>
            <person name="Leung T.F."/>
            <person name="Tungtrongchitr A."/>
            <person name="Zhong N."/>
            <person name="Liu Z."/>
            <person name="Tsui S.K."/>
        </authorList>
    </citation>
    <scope>NUCLEOTIDE SEQUENCE [LARGE SCALE GENOMIC DNA]</scope>
    <source>
        <strain evidence="1">Derp</strain>
    </source>
</reference>
<proteinExistence type="predicted"/>
<gene>
    <name evidence="1" type="ORF">DERP_003489</name>
</gene>
<keyword evidence="2" id="KW-1185">Reference proteome</keyword>
<protein>
    <recommendedName>
        <fullName evidence="3">Transmembrane protein</fullName>
    </recommendedName>
</protein>
<dbReference type="EMBL" id="NJHN03000032">
    <property type="protein sequence ID" value="KAH9423212.1"/>
    <property type="molecule type" value="Genomic_DNA"/>
</dbReference>
<sequence>MLIQLILASLLIYPLSHYNQLYQYNQHQNGNDHVPCNKYQPMYDYNNIILILYILNKLSLNKLYRFSFGLSTIEQYSCSRQQISTNLAGPKFQ</sequence>
<accession>A0ABQ8JL65</accession>